<sequence length="126" mass="13945">MSSLKTMTNMSKYFLNKWFIKSMKASGALREPYSLHKNKIGAPHRDTLDLMNPLSKRSFNCSFNSLSFVGSILYGEIDMGGVSGRRLILKTISHLGGTPGRFLGNKSRNSHTTNTDSRVGVSEVKS</sequence>
<organism evidence="2 3">
    <name type="scientific">Capsicum annuum</name>
    <name type="common">Capsicum pepper</name>
    <dbReference type="NCBI Taxonomy" id="4072"/>
    <lineage>
        <taxon>Eukaryota</taxon>
        <taxon>Viridiplantae</taxon>
        <taxon>Streptophyta</taxon>
        <taxon>Embryophyta</taxon>
        <taxon>Tracheophyta</taxon>
        <taxon>Spermatophyta</taxon>
        <taxon>Magnoliopsida</taxon>
        <taxon>eudicotyledons</taxon>
        <taxon>Gunneridae</taxon>
        <taxon>Pentapetalae</taxon>
        <taxon>asterids</taxon>
        <taxon>lamiids</taxon>
        <taxon>Solanales</taxon>
        <taxon>Solanaceae</taxon>
        <taxon>Solanoideae</taxon>
        <taxon>Capsiceae</taxon>
        <taxon>Capsicum</taxon>
    </lineage>
</organism>
<dbReference type="AlphaFoldDB" id="A0A2G2Y8T3"/>
<accession>A0A2G2Y8T3</accession>
<reference evidence="2 3" key="2">
    <citation type="journal article" date="2017" name="Genome Biol.">
        <title>New reference genome sequences of hot pepper reveal the massive evolution of plant disease-resistance genes by retroduplication.</title>
        <authorList>
            <person name="Kim S."/>
            <person name="Park J."/>
            <person name="Yeom S.I."/>
            <person name="Kim Y.M."/>
            <person name="Seo E."/>
            <person name="Kim K.T."/>
            <person name="Kim M.S."/>
            <person name="Lee J.M."/>
            <person name="Cheong K."/>
            <person name="Shin H.S."/>
            <person name="Kim S.B."/>
            <person name="Han K."/>
            <person name="Lee J."/>
            <person name="Park M."/>
            <person name="Lee H.A."/>
            <person name="Lee H.Y."/>
            <person name="Lee Y."/>
            <person name="Oh S."/>
            <person name="Lee J.H."/>
            <person name="Choi E."/>
            <person name="Choi E."/>
            <person name="Lee S.E."/>
            <person name="Jeon J."/>
            <person name="Kim H."/>
            <person name="Choi G."/>
            <person name="Song H."/>
            <person name="Lee J."/>
            <person name="Lee S.C."/>
            <person name="Kwon J.K."/>
            <person name="Lee H.Y."/>
            <person name="Koo N."/>
            <person name="Hong Y."/>
            <person name="Kim R.W."/>
            <person name="Kang W.H."/>
            <person name="Huh J.H."/>
            <person name="Kang B.C."/>
            <person name="Yang T.J."/>
            <person name="Lee Y.H."/>
            <person name="Bennetzen J.L."/>
            <person name="Choi D."/>
        </authorList>
    </citation>
    <scope>NUCLEOTIDE SEQUENCE [LARGE SCALE GENOMIC DNA]</scope>
    <source>
        <strain evidence="3">cv. CM334</strain>
    </source>
</reference>
<comment type="caution">
    <text evidence="2">The sequence shown here is derived from an EMBL/GenBank/DDBJ whole genome shotgun (WGS) entry which is preliminary data.</text>
</comment>
<evidence type="ECO:0000256" key="1">
    <source>
        <dbReference type="SAM" id="MobiDB-lite"/>
    </source>
</evidence>
<dbReference type="EMBL" id="AYRZ02000012">
    <property type="protein sequence ID" value="PHT65961.1"/>
    <property type="molecule type" value="Genomic_DNA"/>
</dbReference>
<protein>
    <submittedName>
        <fullName evidence="2">Uncharacterized protein</fullName>
    </submittedName>
</protein>
<feature type="compositionally biased region" description="Polar residues" evidence="1">
    <location>
        <begin position="106"/>
        <end position="117"/>
    </location>
</feature>
<dbReference type="Proteomes" id="UP000222542">
    <property type="component" value="Unassembled WGS sequence"/>
</dbReference>
<proteinExistence type="predicted"/>
<keyword evidence="3" id="KW-1185">Reference proteome</keyword>
<gene>
    <name evidence="2" type="ORF">T459_30386</name>
</gene>
<evidence type="ECO:0000313" key="3">
    <source>
        <dbReference type="Proteomes" id="UP000222542"/>
    </source>
</evidence>
<name>A0A2G2Y8T3_CAPAN</name>
<evidence type="ECO:0000313" key="2">
    <source>
        <dbReference type="EMBL" id="PHT65961.1"/>
    </source>
</evidence>
<reference evidence="2 3" key="1">
    <citation type="journal article" date="2014" name="Nat. Genet.">
        <title>Genome sequence of the hot pepper provides insights into the evolution of pungency in Capsicum species.</title>
        <authorList>
            <person name="Kim S."/>
            <person name="Park M."/>
            <person name="Yeom S.I."/>
            <person name="Kim Y.M."/>
            <person name="Lee J.M."/>
            <person name="Lee H.A."/>
            <person name="Seo E."/>
            <person name="Choi J."/>
            <person name="Cheong K."/>
            <person name="Kim K.T."/>
            <person name="Jung K."/>
            <person name="Lee G.W."/>
            <person name="Oh S.K."/>
            <person name="Bae C."/>
            <person name="Kim S.B."/>
            <person name="Lee H.Y."/>
            <person name="Kim S.Y."/>
            <person name="Kim M.S."/>
            <person name="Kang B.C."/>
            <person name="Jo Y.D."/>
            <person name="Yang H.B."/>
            <person name="Jeong H.J."/>
            <person name="Kang W.H."/>
            <person name="Kwon J.K."/>
            <person name="Shin C."/>
            <person name="Lim J.Y."/>
            <person name="Park J.H."/>
            <person name="Huh J.H."/>
            <person name="Kim J.S."/>
            <person name="Kim B.D."/>
            <person name="Cohen O."/>
            <person name="Paran I."/>
            <person name="Suh M.C."/>
            <person name="Lee S.B."/>
            <person name="Kim Y.K."/>
            <person name="Shin Y."/>
            <person name="Noh S.J."/>
            <person name="Park J."/>
            <person name="Seo Y.S."/>
            <person name="Kwon S.Y."/>
            <person name="Kim H.A."/>
            <person name="Park J.M."/>
            <person name="Kim H.J."/>
            <person name="Choi S.B."/>
            <person name="Bosland P.W."/>
            <person name="Reeves G."/>
            <person name="Jo S.H."/>
            <person name="Lee B.W."/>
            <person name="Cho H.T."/>
            <person name="Choi H.S."/>
            <person name="Lee M.S."/>
            <person name="Yu Y."/>
            <person name="Do Choi Y."/>
            <person name="Park B.S."/>
            <person name="van Deynze A."/>
            <person name="Ashrafi H."/>
            <person name="Hill T."/>
            <person name="Kim W.T."/>
            <person name="Pai H.S."/>
            <person name="Ahn H.K."/>
            <person name="Yeam I."/>
            <person name="Giovannoni J.J."/>
            <person name="Rose J.K."/>
            <person name="Sorensen I."/>
            <person name="Lee S.J."/>
            <person name="Kim R.W."/>
            <person name="Choi I.Y."/>
            <person name="Choi B.S."/>
            <person name="Lim J.S."/>
            <person name="Lee Y.H."/>
            <person name="Choi D."/>
        </authorList>
    </citation>
    <scope>NUCLEOTIDE SEQUENCE [LARGE SCALE GENOMIC DNA]</scope>
    <source>
        <strain evidence="3">cv. CM334</strain>
    </source>
</reference>
<feature type="region of interest" description="Disordered" evidence="1">
    <location>
        <begin position="100"/>
        <end position="126"/>
    </location>
</feature>
<dbReference type="Gramene" id="PHT65961">
    <property type="protein sequence ID" value="PHT65961"/>
    <property type="gene ID" value="T459_30386"/>
</dbReference>